<keyword evidence="1" id="KW-0175">Coiled coil</keyword>
<dbReference type="RefSeq" id="WP_111529803.1">
    <property type="nucleotide sequence ID" value="NZ_JBHRSG010000003.1"/>
</dbReference>
<gene>
    <name evidence="3" type="ORF">DJ017_16830</name>
</gene>
<accession>A0A328ANW7</accession>
<keyword evidence="2" id="KW-0472">Membrane</keyword>
<dbReference type="EMBL" id="QFYQ01000001">
    <property type="protein sequence ID" value="RAK56055.1"/>
    <property type="molecule type" value="Genomic_DNA"/>
</dbReference>
<keyword evidence="2" id="KW-0812">Transmembrane</keyword>
<feature type="transmembrane region" description="Helical" evidence="2">
    <location>
        <begin position="12"/>
        <end position="32"/>
    </location>
</feature>
<sequence>MSLMARRVRGFRLVDIVALGVLVLLILGVYLAKTIAGRERAEIASAERQIAAEKTRIRLLQAEVTHLEQPARIEHLSETYLGMAPVSIKHEATADLLPEIALHPEPAPKVAALPEPGAAAQAQAGIAR</sequence>
<feature type="coiled-coil region" evidence="1">
    <location>
        <begin position="36"/>
        <end position="63"/>
    </location>
</feature>
<organism evidence="3 4">
    <name type="scientific">Phenylobacterium soli</name>
    <dbReference type="NCBI Taxonomy" id="2170551"/>
    <lineage>
        <taxon>Bacteria</taxon>
        <taxon>Pseudomonadati</taxon>
        <taxon>Pseudomonadota</taxon>
        <taxon>Alphaproteobacteria</taxon>
        <taxon>Caulobacterales</taxon>
        <taxon>Caulobacteraceae</taxon>
        <taxon>Phenylobacterium</taxon>
    </lineage>
</organism>
<dbReference type="GO" id="GO:0051301">
    <property type="term" value="P:cell division"/>
    <property type="evidence" value="ECO:0007669"/>
    <property type="project" value="UniProtKB-KW"/>
</dbReference>
<dbReference type="AlphaFoldDB" id="A0A328ANW7"/>
<evidence type="ECO:0000313" key="3">
    <source>
        <dbReference type="EMBL" id="RAK56055.1"/>
    </source>
</evidence>
<proteinExistence type="predicted"/>
<dbReference type="Proteomes" id="UP000249254">
    <property type="component" value="Unassembled WGS sequence"/>
</dbReference>
<keyword evidence="3" id="KW-0132">Cell division</keyword>
<name>A0A328ANW7_9CAUL</name>
<keyword evidence="2" id="KW-1133">Transmembrane helix</keyword>
<keyword evidence="3" id="KW-0131">Cell cycle</keyword>
<keyword evidence="4" id="KW-1185">Reference proteome</keyword>
<protein>
    <submittedName>
        <fullName evidence="3">Cell division protein</fullName>
    </submittedName>
</protein>
<comment type="caution">
    <text evidence="3">The sequence shown here is derived from an EMBL/GenBank/DDBJ whole genome shotgun (WGS) entry which is preliminary data.</text>
</comment>
<evidence type="ECO:0000256" key="1">
    <source>
        <dbReference type="SAM" id="Coils"/>
    </source>
</evidence>
<evidence type="ECO:0000256" key="2">
    <source>
        <dbReference type="SAM" id="Phobius"/>
    </source>
</evidence>
<evidence type="ECO:0000313" key="4">
    <source>
        <dbReference type="Proteomes" id="UP000249254"/>
    </source>
</evidence>
<dbReference type="OrthoDB" id="7173609at2"/>
<reference evidence="4" key="1">
    <citation type="submission" date="2018-05" db="EMBL/GenBank/DDBJ databases">
        <authorList>
            <person name="Li X."/>
        </authorList>
    </citation>
    <scope>NUCLEOTIDE SEQUENCE [LARGE SCALE GENOMIC DNA]</scope>
    <source>
        <strain evidence="4">LX32</strain>
    </source>
</reference>